<dbReference type="GO" id="GO:0000976">
    <property type="term" value="F:transcription cis-regulatory region binding"/>
    <property type="evidence" value="ECO:0007669"/>
    <property type="project" value="TreeGrafter"/>
</dbReference>
<dbReference type="GO" id="GO:0045944">
    <property type="term" value="P:positive regulation of transcription by RNA polymerase II"/>
    <property type="evidence" value="ECO:0007669"/>
    <property type="project" value="TreeGrafter"/>
</dbReference>
<evidence type="ECO:0000256" key="6">
    <source>
        <dbReference type="ARBA" id="ARBA00012483"/>
    </source>
</evidence>
<feature type="compositionally biased region" description="Basic and acidic residues" evidence="17">
    <location>
        <begin position="1"/>
        <end position="11"/>
    </location>
</feature>
<dbReference type="EC" id="2.3.2.27" evidence="6"/>
<keyword evidence="12" id="KW-0862">Zinc</keyword>
<dbReference type="InterPro" id="IPR013083">
    <property type="entry name" value="Znf_RING/FYVE/PHD"/>
</dbReference>
<accession>A0A812DES2</accession>
<dbReference type="PANTHER" id="PTHR12983">
    <property type="entry name" value="RING FINGER 10 FAMILY MEMBER"/>
    <property type="match status" value="1"/>
</dbReference>
<comment type="catalytic activity">
    <reaction evidence="1">
        <text>S-ubiquitinyl-[E2 ubiquitin-conjugating enzyme]-L-cysteine + [acceptor protein]-L-lysine = [E2 ubiquitin-conjugating enzyme]-L-cysteine + N(6)-ubiquitinyl-[acceptor protein]-L-lysine.</text>
        <dbReference type="EC" id="2.3.2.27"/>
    </reaction>
</comment>
<dbReference type="SUPFAM" id="SSF57850">
    <property type="entry name" value="RING/U-box"/>
    <property type="match status" value="1"/>
</dbReference>
<evidence type="ECO:0000256" key="1">
    <source>
        <dbReference type="ARBA" id="ARBA00000900"/>
    </source>
</evidence>
<dbReference type="PANTHER" id="PTHR12983:SF9">
    <property type="entry name" value="E3 UBIQUITIN-PROTEIN LIGASE RNF10"/>
    <property type="match status" value="1"/>
</dbReference>
<protein>
    <recommendedName>
        <fullName evidence="14">E3 ubiquitin-protein ligase RNF10</fullName>
        <ecNumber evidence="6">2.3.2.27</ecNumber>
    </recommendedName>
    <alternativeName>
        <fullName evidence="15">RING finger protein 10</fullName>
    </alternativeName>
</protein>
<dbReference type="GO" id="GO:0005634">
    <property type="term" value="C:nucleus"/>
    <property type="evidence" value="ECO:0007669"/>
    <property type="project" value="UniProtKB-SubCell"/>
</dbReference>
<evidence type="ECO:0000256" key="14">
    <source>
        <dbReference type="ARBA" id="ARBA00035131"/>
    </source>
</evidence>
<evidence type="ECO:0000256" key="5">
    <source>
        <dbReference type="ARBA" id="ARBA00008117"/>
    </source>
</evidence>
<dbReference type="GO" id="GO:0005737">
    <property type="term" value="C:cytoplasm"/>
    <property type="evidence" value="ECO:0007669"/>
    <property type="project" value="UniProtKB-SubCell"/>
</dbReference>
<evidence type="ECO:0000259" key="18">
    <source>
        <dbReference type="PROSITE" id="PS50089"/>
    </source>
</evidence>
<dbReference type="EMBL" id="CAHIKZ030003215">
    <property type="protein sequence ID" value="CAE1297618.1"/>
    <property type="molecule type" value="Genomic_DNA"/>
</dbReference>
<keyword evidence="13" id="KW-0539">Nucleus</keyword>
<keyword evidence="9" id="KW-0479">Metal-binding</keyword>
<evidence type="ECO:0000256" key="13">
    <source>
        <dbReference type="ARBA" id="ARBA00023242"/>
    </source>
</evidence>
<organism evidence="19 20">
    <name type="scientific">Acanthosepion pharaonis</name>
    <name type="common">Pharaoh cuttlefish</name>
    <name type="synonym">Sepia pharaonis</name>
    <dbReference type="NCBI Taxonomy" id="158019"/>
    <lineage>
        <taxon>Eukaryota</taxon>
        <taxon>Metazoa</taxon>
        <taxon>Spiralia</taxon>
        <taxon>Lophotrochozoa</taxon>
        <taxon>Mollusca</taxon>
        <taxon>Cephalopoda</taxon>
        <taxon>Coleoidea</taxon>
        <taxon>Decapodiformes</taxon>
        <taxon>Sepiida</taxon>
        <taxon>Sepiina</taxon>
        <taxon>Sepiidae</taxon>
        <taxon>Acanthosepion</taxon>
    </lineage>
</organism>
<reference evidence="19" key="1">
    <citation type="submission" date="2021-01" db="EMBL/GenBank/DDBJ databases">
        <authorList>
            <person name="Li R."/>
            <person name="Bekaert M."/>
        </authorList>
    </citation>
    <scope>NUCLEOTIDE SEQUENCE</scope>
    <source>
        <strain evidence="19">Farmed</strain>
    </source>
</reference>
<evidence type="ECO:0000256" key="7">
    <source>
        <dbReference type="ARBA" id="ARBA00022490"/>
    </source>
</evidence>
<evidence type="ECO:0000256" key="4">
    <source>
        <dbReference type="ARBA" id="ARBA00004906"/>
    </source>
</evidence>
<feature type="compositionally biased region" description="Low complexity" evidence="17">
    <location>
        <begin position="645"/>
        <end position="665"/>
    </location>
</feature>
<keyword evidence="8" id="KW-0808">Transferase</keyword>
<evidence type="ECO:0000313" key="20">
    <source>
        <dbReference type="Proteomes" id="UP000597762"/>
    </source>
</evidence>
<keyword evidence="10 16" id="KW-0863">Zinc-finger</keyword>
<dbReference type="PROSITE" id="PS00518">
    <property type="entry name" value="ZF_RING_1"/>
    <property type="match status" value="1"/>
</dbReference>
<feature type="domain" description="RING-type" evidence="18">
    <location>
        <begin position="187"/>
        <end position="229"/>
    </location>
</feature>
<evidence type="ECO:0000256" key="17">
    <source>
        <dbReference type="SAM" id="MobiDB-lite"/>
    </source>
</evidence>
<evidence type="ECO:0000256" key="3">
    <source>
        <dbReference type="ARBA" id="ARBA00004496"/>
    </source>
</evidence>
<dbReference type="FunFam" id="3.30.40.10:FF:000112">
    <property type="entry name" value="RING finger protein 10"/>
    <property type="match status" value="1"/>
</dbReference>
<comment type="subcellular location">
    <subcellularLocation>
        <location evidence="3">Cytoplasm</location>
    </subcellularLocation>
    <subcellularLocation>
        <location evidence="2">Nucleus</location>
    </subcellularLocation>
</comment>
<dbReference type="PROSITE" id="PS50089">
    <property type="entry name" value="ZF_RING_2"/>
    <property type="match status" value="1"/>
</dbReference>
<feature type="region of interest" description="Disordered" evidence="17">
    <location>
        <begin position="1"/>
        <end position="80"/>
    </location>
</feature>
<keyword evidence="20" id="KW-1185">Reference proteome</keyword>
<dbReference type="CDD" id="cd16536">
    <property type="entry name" value="RING-HC_RNF10"/>
    <property type="match status" value="1"/>
</dbReference>
<dbReference type="InterPro" id="IPR017907">
    <property type="entry name" value="Znf_RING_CS"/>
</dbReference>
<gene>
    <name evidence="19" type="ORF">SPHA_52095</name>
</gene>
<evidence type="ECO:0000256" key="12">
    <source>
        <dbReference type="ARBA" id="ARBA00022833"/>
    </source>
</evidence>
<dbReference type="InterPro" id="IPR018957">
    <property type="entry name" value="Znf_C3HC4_RING-type"/>
</dbReference>
<comment type="similarity">
    <text evidence="5">Belongs to the RNF10 family.</text>
</comment>
<dbReference type="Gene3D" id="3.30.40.10">
    <property type="entry name" value="Zinc/RING finger domain, C3HC4 (zinc finger)"/>
    <property type="match status" value="1"/>
</dbReference>
<evidence type="ECO:0000256" key="2">
    <source>
        <dbReference type="ARBA" id="ARBA00004123"/>
    </source>
</evidence>
<evidence type="ECO:0000256" key="9">
    <source>
        <dbReference type="ARBA" id="ARBA00022723"/>
    </source>
</evidence>
<feature type="region of interest" description="Disordered" evidence="17">
    <location>
        <begin position="641"/>
        <end position="720"/>
    </location>
</feature>
<dbReference type="GO" id="GO:0061630">
    <property type="term" value="F:ubiquitin protein ligase activity"/>
    <property type="evidence" value="ECO:0007669"/>
    <property type="project" value="UniProtKB-EC"/>
</dbReference>
<evidence type="ECO:0000256" key="16">
    <source>
        <dbReference type="PROSITE-ProRule" id="PRU00175"/>
    </source>
</evidence>
<keyword evidence="7" id="KW-0963">Cytoplasm</keyword>
<name>A0A812DES2_ACAPH</name>
<dbReference type="OrthoDB" id="302966at2759"/>
<proteinExistence type="inferred from homology"/>
<evidence type="ECO:0000256" key="11">
    <source>
        <dbReference type="ARBA" id="ARBA00022786"/>
    </source>
</evidence>
<dbReference type="Proteomes" id="UP000597762">
    <property type="component" value="Unassembled WGS sequence"/>
</dbReference>
<keyword evidence="11" id="KW-0833">Ubl conjugation pathway</keyword>
<sequence>MLDEGNMEKKPISRHSPVPVKTSTGDKKTDNARFQRTPRRKDNGIRSYQDANPSKKPLPQKTRTASDKRPRPRSYFNDKQRDEVANEIVVEYNSSVSRKDLNQMINFDYGFHRSSYHGTLHSRPRRHHFKSYAAGGVFNKQQYLQANCQFVMKDSGDYSIHVIDPDQPVEWNNIEQLCMSTPDLPLCPICLCPPVAGKITKCGHIYCWSCILHYLALSEKNWHKCPICNEAVHQKDLKSVKTIEVHRYKVGDMIKLNLMRRDKGNTIPVARSVWIGLPSKPFNVKENHMACYSKVVTATPADVQELVTEPETAQLVKQLDEAEESEKCFIESALLQQKDRTSLQLPSPIHKAQEQQQLSSELENLTLTKSKLDNSNSKTSKYYVNAFDEIAEEVGSAPLACLGDRDFNYSLDTAAGAAEEEQVACIAAASPAPLTDSCGPTDQELMLTEQAAQCLELPHDLGDEEAGRKRRPKCSPKNTFYFYQAADGQHIYMHAINARCMVQEYGSLMNCPDGIEATIVELESVTMTEELRKRLRYLSHLPLSAEFKVAELLLKPPIVSKETLRYFRDEIEKRRRIRQKKNREERSRSKRIQEEENLKYGISPVKIVMSSAAEIKNQTSQSGLNIPVFSCTPRPVMAIDIVSPSTSGDSPIASPSSAASSTSDGNQTTSFAQMLKSGKLRSSVGPAQASGSLKPDSALRGHPACASDSDISDNEDKIPVPNFQNSFGDAIQTALDNLEQNNTGTSAIASAGKKKKKMKKLLFTTTMARGK</sequence>
<evidence type="ECO:0000256" key="8">
    <source>
        <dbReference type="ARBA" id="ARBA00022679"/>
    </source>
</evidence>
<dbReference type="InterPro" id="IPR001841">
    <property type="entry name" value="Znf_RING"/>
</dbReference>
<feature type="compositionally biased region" description="Basic and acidic residues" evidence="17">
    <location>
        <begin position="24"/>
        <end position="33"/>
    </location>
</feature>
<dbReference type="GO" id="GO:0008270">
    <property type="term" value="F:zinc ion binding"/>
    <property type="evidence" value="ECO:0007669"/>
    <property type="project" value="UniProtKB-KW"/>
</dbReference>
<dbReference type="Pfam" id="PF00097">
    <property type="entry name" value="zf-C3HC4"/>
    <property type="match status" value="1"/>
</dbReference>
<comment type="caution">
    <text evidence="19">The sequence shown here is derived from an EMBL/GenBank/DDBJ whole genome shotgun (WGS) entry which is preliminary data.</text>
</comment>
<evidence type="ECO:0000256" key="10">
    <source>
        <dbReference type="ARBA" id="ARBA00022771"/>
    </source>
</evidence>
<dbReference type="SMART" id="SM00184">
    <property type="entry name" value="RING"/>
    <property type="match status" value="1"/>
</dbReference>
<comment type="pathway">
    <text evidence="4">Protein modification; protein ubiquitination.</text>
</comment>
<dbReference type="InterPro" id="IPR039739">
    <property type="entry name" value="MAG2/RNF10"/>
</dbReference>
<evidence type="ECO:0000313" key="19">
    <source>
        <dbReference type="EMBL" id="CAE1297618.1"/>
    </source>
</evidence>
<dbReference type="AlphaFoldDB" id="A0A812DES2"/>
<evidence type="ECO:0000256" key="15">
    <source>
        <dbReference type="ARBA" id="ARBA00035390"/>
    </source>
</evidence>